<dbReference type="Proteomes" id="UP000050525">
    <property type="component" value="Unassembled WGS sequence"/>
</dbReference>
<protein>
    <submittedName>
        <fullName evidence="2">Uncharacterized protein</fullName>
    </submittedName>
</protein>
<feature type="coiled-coil region" evidence="1">
    <location>
        <begin position="51"/>
        <end position="85"/>
    </location>
</feature>
<reference evidence="2 3" key="1">
    <citation type="journal article" date="2012" name="Genome Biol.">
        <title>Sequencing three crocodilian genomes to illuminate the evolution of archosaurs and amniotes.</title>
        <authorList>
            <person name="St John J.A."/>
            <person name="Braun E.L."/>
            <person name="Isberg S.R."/>
            <person name="Miles L.G."/>
            <person name="Chong A.Y."/>
            <person name="Gongora J."/>
            <person name="Dalzell P."/>
            <person name="Moran C."/>
            <person name="Bed'hom B."/>
            <person name="Abzhanov A."/>
            <person name="Burgess S.C."/>
            <person name="Cooksey A.M."/>
            <person name="Castoe T.A."/>
            <person name="Crawford N.G."/>
            <person name="Densmore L.D."/>
            <person name="Drew J.C."/>
            <person name="Edwards S.V."/>
            <person name="Faircloth B.C."/>
            <person name="Fujita M.K."/>
            <person name="Greenwold M.J."/>
            <person name="Hoffmann F.G."/>
            <person name="Howard J.M."/>
            <person name="Iguchi T."/>
            <person name="Janes D.E."/>
            <person name="Khan S.Y."/>
            <person name="Kohno S."/>
            <person name="de Koning A.J."/>
            <person name="Lance S.L."/>
            <person name="McCarthy F.M."/>
            <person name="McCormack J.E."/>
            <person name="Merchant M.E."/>
            <person name="Peterson D.G."/>
            <person name="Pollock D.D."/>
            <person name="Pourmand N."/>
            <person name="Raney B.J."/>
            <person name="Roessler K.A."/>
            <person name="Sanford J.R."/>
            <person name="Sawyer R.H."/>
            <person name="Schmidt C.J."/>
            <person name="Triplett E.W."/>
            <person name="Tuberville T.D."/>
            <person name="Venegas-Anaya M."/>
            <person name="Howard J.T."/>
            <person name="Jarvis E.D."/>
            <person name="Guillette L.J.Jr."/>
            <person name="Glenn T.C."/>
            <person name="Green R.E."/>
            <person name="Ray D.A."/>
        </authorList>
    </citation>
    <scope>NUCLEOTIDE SEQUENCE [LARGE SCALE GENOMIC DNA]</scope>
    <source>
        <strain evidence="2">KSC_2009_1</strain>
    </source>
</reference>
<proteinExistence type="predicted"/>
<accession>A0A151MI05</accession>
<comment type="caution">
    <text evidence="2">The sequence shown here is derived from an EMBL/GenBank/DDBJ whole genome shotgun (WGS) entry which is preliminary data.</text>
</comment>
<dbReference type="AlphaFoldDB" id="A0A151MI05"/>
<sequence>MENFPIPFKEIVEKLHSLTVSIIGLIWYFLNGIENKVLVSREEIFQCKITIRALKKAVSELEKKKKKTEEKLEEIKREIVNASDMSEQEKPIDMLEKKNRTEKYKKYLQMLAERLKVCSAMVEYESKENLSIIWTKPLPWVQEADEEICSSQVRQNIRDQIKKLKDVLTSK</sequence>
<gene>
    <name evidence="2" type="ORF">Y1Q_0022923</name>
</gene>
<evidence type="ECO:0000256" key="1">
    <source>
        <dbReference type="SAM" id="Coils"/>
    </source>
</evidence>
<evidence type="ECO:0000313" key="3">
    <source>
        <dbReference type="Proteomes" id="UP000050525"/>
    </source>
</evidence>
<organism evidence="2 3">
    <name type="scientific">Alligator mississippiensis</name>
    <name type="common">American alligator</name>
    <dbReference type="NCBI Taxonomy" id="8496"/>
    <lineage>
        <taxon>Eukaryota</taxon>
        <taxon>Metazoa</taxon>
        <taxon>Chordata</taxon>
        <taxon>Craniata</taxon>
        <taxon>Vertebrata</taxon>
        <taxon>Euteleostomi</taxon>
        <taxon>Archelosauria</taxon>
        <taxon>Archosauria</taxon>
        <taxon>Crocodylia</taxon>
        <taxon>Alligatoridae</taxon>
        <taxon>Alligatorinae</taxon>
        <taxon>Alligator</taxon>
    </lineage>
</organism>
<evidence type="ECO:0000313" key="2">
    <source>
        <dbReference type="EMBL" id="KYO24113.1"/>
    </source>
</evidence>
<keyword evidence="1" id="KW-0175">Coiled coil</keyword>
<name>A0A151MI05_ALLMI</name>
<dbReference type="EMBL" id="AKHW03006127">
    <property type="protein sequence ID" value="KYO24113.1"/>
    <property type="molecule type" value="Genomic_DNA"/>
</dbReference>
<keyword evidence="3" id="KW-1185">Reference proteome</keyword>